<gene>
    <name evidence="3" type="ORF">HHA04nite_05800</name>
</gene>
<evidence type="ECO:0000256" key="1">
    <source>
        <dbReference type="SAM" id="MobiDB-lite"/>
    </source>
</evidence>
<dbReference type="Proteomes" id="UP000321121">
    <property type="component" value="Unassembled WGS sequence"/>
</dbReference>
<evidence type="ECO:0000256" key="2">
    <source>
        <dbReference type="SAM" id="SignalP"/>
    </source>
</evidence>
<feature type="signal peptide" evidence="2">
    <location>
        <begin position="1"/>
        <end position="27"/>
    </location>
</feature>
<feature type="compositionally biased region" description="Polar residues" evidence="1">
    <location>
        <begin position="139"/>
        <end position="149"/>
    </location>
</feature>
<comment type="caution">
    <text evidence="3">The sequence shown here is derived from an EMBL/GenBank/DDBJ whole genome shotgun (WGS) entry which is preliminary data.</text>
</comment>
<keyword evidence="2" id="KW-0732">Signal</keyword>
<sequence length="149" mass="15501">MSTTSIAARLGLSLSLTLPLIAGTALASEGQDLVFQGDASFQGPHGGQAIQAALVDTALDETIAVETGKVSAEDAPSFAFTFPGALEADGRYAVHYWIDANFGGGTAGNCDPMQHDHQWSVAIEPGDGPVTHTERHDPSTQSAVCDTFR</sequence>
<dbReference type="EMBL" id="BJUS01000003">
    <property type="protein sequence ID" value="GEK72036.1"/>
    <property type="molecule type" value="Genomic_DNA"/>
</dbReference>
<feature type="chain" id="PRO_5047006355" evidence="2">
    <location>
        <begin position="28"/>
        <end position="149"/>
    </location>
</feature>
<proteinExistence type="predicted"/>
<reference evidence="3 4" key="1">
    <citation type="submission" date="2019-07" db="EMBL/GenBank/DDBJ databases">
        <title>Whole genome shotgun sequence of Halomonas halophila NBRC 102604.</title>
        <authorList>
            <person name="Hosoyama A."/>
            <person name="Uohara A."/>
            <person name="Ohji S."/>
            <person name="Ichikawa N."/>
        </authorList>
    </citation>
    <scope>NUCLEOTIDE SEQUENCE [LARGE SCALE GENOMIC DNA]</scope>
    <source>
        <strain evidence="3 4">NBRC 102604</strain>
    </source>
</reference>
<name>A0ABQ0U1K0_9GAMM</name>
<dbReference type="RefSeq" id="WP_035593811.1">
    <property type="nucleotide sequence ID" value="NZ_BJUS01000003.1"/>
</dbReference>
<evidence type="ECO:0000313" key="3">
    <source>
        <dbReference type="EMBL" id="GEK72036.1"/>
    </source>
</evidence>
<feature type="region of interest" description="Disordered" evidence="1">
    <location>
        <begin position="126"/>
        <end position="149"/>
    </location>
</feature>
<evidence type="ECO:0000313" key="4">
    <source>
        <dbReference type="Proteomes" id="UP000321121"/>
    </source>
</evidence>
<accession>A0ABQ0U1K0</accession>
<protein>
    <submittedName>
        <fullName evidence="3">Uncharacterized protein</fullName>
    </submittedName>
</protein>
<keyword evidence="4" id="KW-1185">Reference proteome</keyword>
<organism evidence="3 4">
    <name type="scientific">Halomonas halophila</name>
    <dbReference type="NCBI Taxonomy" id="29573"/>
    <lineage>
        <taxon>Bacteria</taxon>
        <taxon>Pseudomonadati</taxon>
        <taxon>Pseudomonadota</taxon>
        <taxon>Gammaproteobacteria</taxon>
        <taxon>Oceanospirillales</taxon>
        <taxon>Halomonadaceae</taxon>
        <taxon>Halomonas</taxon>
    </lineage>
</organism>